<feature type="transmembrane region" description="Helical" evidence="6">
    <location>
        <begin position="324"/>
        <end position="345"/>
    </location>
</feature>
<feature type="transmembrane region" description="Helical" evidence="6">
    <location>
        <begin position="12"/>
        <end position="33"/>
    </location>
</feature>
<dbReference type="PANTHER" id="PTHR31274">
    <property type="entry name" value="PROTEIN ECM3"/>
    <property type="match status" value="1"/>
</dbReference>
<feature type="transmembrane region" description="Helical" evidence="6">
    <location>
        <begin position="145"/>
        <end position="164"/>
    </location>
</feature>
<feature type="transmembrane region" description="Helical" evidence="6">
    <location>
        <begin position="365"/>
        <end position="389"/>
    </location>
</feature>
<dbReference type="STRING" id="5288.A0A5C5FS47"/>
<evidence type="ECO:0000313" key="8">
    <source>
        <dbReference type="Proteomes" id="UP000311382"/>
    </source>
</evidence>
<accession>A0A5C5FS47</accession>
<evidence type="ECO:0000313" key="7">
    <source>
        <dbReference type="EMBL" id="TNY19697.1"/>
    </source>
</evidence>
<protein>
    <submittedName>
        <fullName evidence="7">Auxin efflux carrier transmembrane protein</fullName>
    </submittedName>
</protein>
<keyword evidence="4 6" id="KW-0472">Membrane</keyword>
<evidence type="ECO:0000256" key="3">
    <source>
        <dbReference type="ARBA" id="ARBA00022989"/>
    </source>
</evidence>
<keyword evidence="8" id="KW-1185">Reference proteome</keyword>
<dbReference type="Pfam" id="PF03547">
    <property type="entry name" value="Mem_trans"/>
    <property type="match status" value="1"/>
</dbReference>
<feature type="transmembrane region" description="Helical" evidence="6">
    <location>
        <begin position="475"/>
        <end position="499"/>
    </location>
</feature>
<reference evidence="7 8" key="1">
    <citation type="submission" date="2019-03" db="EMBL/GenBank/DDBJ databases">
        <title>Rhodosporidium diobovatum UCD-FST 08-225 genome sequencing, assembly, and annotation.</title>
        <authorList>
            <person name="Fakankun I.U."/>
            <person name="Fristensky B."/>
            <person name="Levin D.B."/>
        </authorList>
    </citation>
    <scope>NUCLEOTIDE SEQUENCE [LARGE SCALE GENOMIC DNA]</scope>
    <source>
        <strain evidence="7 8">UCD-FST 08-225</strain>
    </source>
</reference>
<organism evidence="7 8">
    <name type="scientific">Rhodotorula diobovata</name>
    <dbReference type="NCBI Taxonomy" id="5288"/>
    <lineage>
        <taxon>Eukaryota</taxon>
        <taxon>Fungi</taxon>
        <taxon>Dikarya</taxon>
        <taxon>Basidiomycota</taxon>
        <taxon>Pucciniomycotina</taxon>
        <taxon>Microbotryomycetes</taxon>
        <taxon>Sporidiobolales</taxon>
        <taxon>Sporidiobolaceae</taxon>
        <taxon>Rhodotorula</taxon>
    </lineage>
</organism>
<sequence>MSTASIPDTGTLIFLSVKPLIRVLVPAGVGFALQRKGVLPGEATRSSSLLLVNFFLPCLLFSKIVPSFTPDNVSAIGPIILCAFFYQALPLALGFIARAFTPTPRRFRWGLLSCYKYGNWGDLPSAVVLSITSTAPFNAETDGDLSLAYVAIFILVTYVSYFFLQGIRILQIDYRNPVNAALELRYEEGDFGTARKYLNRLLRGMPMAHELEEERERRDKRADAGDKGKRDEEEPHDDLPLRPRMASCATQTGSDNIISPAGLTPPINRDQYATGFPVLEPVPSGVAPSRHTAASSPSLHPHAGVRIVHGVWVLVRPIFQSPPCLALLGGLVISLVPTLRALFVAPAAGTSFHPTAPDGDPPLAVLYDTASFVGGASIPTGLVVLGASMGKLRIPRPIGRLPLASIASMSFARLVVSPVVGFFFVRELVRVGMVSADNKVLRFVMVTLSCVPTATLQVTYSILFAPPGQQNNSELVAAHLILQYVVWAFSSVILTAFSLNDIF</sequence>
<evidence type="ECO:0000256" key="2">
    <source>
        <dbReference type="ARBA" id="ARBA00022692"/>
    </source>
</evidence>
<feature type="transmembrane region" description="Helical" evidence="6">
    <location>
        <begin position="401"/>
        <end position="425"/>
    </location>
</feature>
<dbReference type="InterPro" id="IPR040254">
    <property type="entry name" value="Ecm3-like"/>
</dbReference>
<dbReference type="EMBL" id="SOZI01000087">
    <property type="protein sequence ID" value="TNY19697.1"/>
    <property type="molecule type" value="Genomic_DNA"/>
</dbReference>
<dbReference type="GO" id="GO:0016020">
    <property type="term" value="C:membrane"/>
    <property type="evidence" value="ECO:0007669"/>
    <property type="project" value="UniProtKB-SubCell"/>
</dbReference>
<feature type="region of interest" description="Disordered" evidence="5">
    <location>
        <begin position="209"/>
        <end position="243"/>
    </location>
</feature>
<proteinExistence type="predicted"/>
<comment type="subcellular location">
    <subcellularLocation>
        <location evidence="1">Membrane</location>
        <topology evidence="1">Multi-pass membrane protein</topology>
    </subcellularLocation>
</comment>
<gene>
    <name evidence="7" type="ORF">DMC30DRAFT_399653</name>
</gene>
<dbReference type="PANTHER" id="PTHR31274:SF1">
    <property type="entry name" value="AGL149CP"/>
    <property type="match status" value="1"/>
</dbReference>
<evidence type="ECO:0000256" key="1">
    <source>
        <dbReference type="ARBA" id="ARBA00004141"/>
    </source>
</evidence>
<keyword evidence="3 6" id="KW-1133">Transmembrane helix</keyword>
<dbReference type="OrthoDB" id="435607at2759"/>
<dbReference type="InterPro" id="IPR004776">
    <property type="entry name" value="Mem_transp_PIN-like"/>
</dbReference>
<feature type="transmembrane region" description="Helical" evidence="6">
    <location>
        <begin position="440"/>
        <end position="463"/>
    </location>
</feature>
<evidence type="ECO:0000256" key="5">
    <source>
        <dbReference type="SAM" id="MobiDB-lite"/>
    </source>
</evidence>
<dbReference type="AlphaFoldDB" id="A0A5C5FS47"/>
<name>A0A5C5FS47_9BASI</name>
<keyword evidence="2 6" id="KW-0812">Transmembrane</keyword>
<evidence type="ECO:0000256" key="6">
    <source>
        <dbReference type="SAM" id="Phobius"/>
    </source>
</evidence>
<evidence type="ECO:0000256" key="4">
    <source>
        <dbReference type="ARBA" id="ARBA00023136"/>
    </source>
</evidence>
<dbReference type="Proteomes" id="UP000311382">
    <property type="component" value="Unassembled WGS sequence"/>
</dbReference>
<dbReference type="GO" id="GO:0055085">
    <property type="term" value="P:transmembrane transport"/>
    <property type="evidence" value="ECO:0007669"/>
    <property type="project" value="InterPro"/>
</dbReference>
<feature type="transmembrane region" description="Helical" evidence="6">
    <location>
        <begin position="49"/>
        <end position="69"/>
    </location>
</feature>
<comment type="caution">
    <text evidence="7">The sequence shown here is derived from an EMBL/GenBank/DDBJ whole genome shotgun (WGS) entry which is preliminary data.</text>
</comment>
<feature type="compositionally biased region" description="Basic and acidic residues" evidence="5">
    <location>
        <begin position="209"/>
        <end position="241"/>
    </location>
</feature>
<feature type="transmembrane region" description="Helical" evidence="6">
    <location>
        <begin position="75"/>
        <end position="100"/>
    </location>
</feature>